<organism evidence="2 3">
    <name type="scientific">Geosmithia morbida</name>
    <dbReference type="NCBI Taxonomy" id="1094350"/>
    <lineage>
        <taxon>Eukaryota</taxon>
        <taxon>Fungi</taxon>
        <taxon>Dikarya</taxon>
        <taxon>Ascomycota</taxon>
        <taxon>Pezizomycotina</taxon>
        <taxon>Sordariomycetes</taxon>
        <taxon>Hypocreomycetidae</taxon>
        <taxon>Hypocreales</taxon>
        <taxon>Bionectriaceae</taxon>
        <taxon>Geosmithia</taxon>
    </lineage>
</organism>
<evidence type="ECO:0000313" key="3">
    <source>
        <dbReference type="Proteomes" id="UP000749293"/>
    </source>
</evidence>
<dbReference type="EMBL" id="JAANYQ010000002">
    <property type="protein sequence ID" value="KAF4125660.1"/>
    <property type="molecule type" value="Genomic_DNA"/>
</dbReference>
<accession>A0A9P5D7C7</accession>
<sequence>MTSFVTQSKQEKIDQVKANLPLPEQPPKPSDWQSANANTVNVGSGRSEAERNIGTDTGAASGLRGPASKDTVDLEKVGRQAVEGELPKDASY</sequence>
<protein>
    <submittedName>
        <fullName evidence="2">Conserved hypothetical, protein</fullName>
    </submittedName>
</protein>
<dbReference type="Proteomes" id="UP000749293">
    <property type="component" value="Unassembled WGS sequence"/>
</dbReference>
<evidence type="ECO:0000313" key="2">
    <source>
        <dbReference type="EMBL" id="KAF4125660.1"/>
    </source>
</evidence>
<dbReference type="RefSeq" id="XP_035324312.1">
    <property type="nucleotide sequence ID" value="XM_035462888.1"/>
</dbReference>
<reference evidence="2" key="1">
    <citation type="submission" date="2020-03" db="EMBL/GenBank/DDBJ databases">
        <title>Site-based positive gene gene selection in Geosmithia morbida across the United States reveals a broad range of putative effectors and factors for local host and environmental adapation.</title>
        <authorList>
            <person name="Onufrak A."/>
            <person name="Murdoch R.W."/>
            <person name="Gazis R."/>
            <person name="Huff M."/>
            <person name="Staton M."/>
            <person name="Klingeman W."/>
            <person name="Hadziabdic D."/>
        </authorList>
    </citation>
    <scope>NUCLEOTIDE SEQUENCE</scope>
    <source>
        <strain evidence="2">1262</strain>
    </source>
</reference>
<keyword evidence="3" id="KW-1185">Reference proteome</keyword>
<dbReference type="OrthoDB" id="3913483at2759"/>
<gene>
    <name evidence="2" type="ORF">GMORB2_0904</name>
</gene>
<dbReference type="AlphaFoldDB" id="A0A9P5D7C7"/>
<feature type="region of interest" description="Disordered" evidence="1">
    <location>
        <begin position="1"/>
        <end position="92"/>
    </location>
</feature>
<proteinExistence type="predicted"/>
<evidence type="ECO:0000256" key="1">
    <source>
        <dbReference type="SAM" id="MobiDB-lite"/>
    </source>
</evidence>
<feature type="compositionally biased region" description="Polar residues" evidence="1">
    <location>
        <begin position="31"/>
        <end position="44"/>
    </location>
</feature>
<comment type="caution">
    <text evidence="2">The sequence shown here is derived from an EMBL/GenBank/DDBJ whole genome shotgun (WGS) entry which is preliminary data.</text>
</comment>
<dbReference type="GeneID" id="55967134"/>
<name>A0A9P5D7C7_9HYPO</name>